<dbReference type="EMBL" id="JANRMS010000559">
    <property type="protein sequence ID" value="KAJ3537791.1"/>
    <property type="molecule type" value="Genomic_DNA"/>
</dbReference>
<comment type="caution">
    <text evidence="1">The sequence shown here is derived from an EMBL/GenBank/DDBJ whole genome shotgun (WGS) entry which is preliminary data.</text>
</comment>
<accession>A0ACC1SE20</accession>
<name>A0ACC1SE20_9HYPO</name>
<evidence type="ECO:0000313" key="2">
    <source>
        <dbReference type="Proteomes" id="UP001148629"/>
    </source>
</evidence>
<gene>
    <name evidence="1" type="ORF">NM208_g6171</name>
</gene>
<reference evidence="1" key="1">
    <citation type="submission" date="2022-08" db="EMBL/GenBank/DDBJ databases">
        <title>Genome Sequence of Fusarium decemcellulare.</title>
        <authorList>
            <person name="Buettner E."/>
        </authorList>
    </citation>
    <scope>NUCLEOTIDE SEQUENCE</scope>
    <source>
        <strain evidence="1">Babe19</strain>
    </source>
</reference>
<evidence type="ECO:0000313" key="1">
    <source>
        <dbReference type="EMBL" id="KAJ3537791.1"/>
    </source>
</evidence>
<protein>
    <submittedName>
        <fullName evidence="1">Uncharacterized protein</fullName>
    </submittedName>
</protein>
<dbReference type="Proteomes" id="UP001148629">
    <property type="component" value="Unassembled WGS sequence"/>
</dbReference>
<proteinExistence type="predicted"/>
<organism evidence="1 2">
    <name type="scientific">Fusarium decemcellulare</name>
    <dbReference type="NCBI Taxonomy" id="57161"/>
    <lineage>
        <taxon>Eukaryota</taxon>
        <taxon>Fungi</taxon>
        <taxon>Dikarya</taxon>
        <taxon>Ascomycota</taxon>
        <taxon>Pezizomycotina</taxon>
        <taxon>Sordariomycetes</taxon>
        <taxon>Hypocreomycetidae</taxon>
        <taxon>Hypocreales</taxon>
        <taxon>Nectriaceae</taxon>
        <taxon>Fusarium</taxon>
        <taxon>Fusarium decemcellulare species complex</taxon>
    </lineage>
</organism>
<keyword evidence="2" id="KW-1185">Reference proteome</keyword>
<sequence length="276" mass="31534">MRHSSKRQAAEENGRKQTGKSKSHSQKHAGSSKQLRQLYTLYDEAMDTYNQSALAKTFEDMLRVKNRPRVTRVISLGLGSLLDAKDQQRRIKQLVIFIAIASHLTLPSTDESSLTLYAQDPTFTTTDETFLQSLGIHVLKTPSLSDLGEAGRMIDEETLIYSPFLTIATYKLLLDSSSHLATLPMLISDDFNALRLKWDKRTSERRDVEGLIRETRSENYQRRAVNGEGFWRESDRPFPMALYWRPPVASDRRTTNPATVERIFKHQEPQLVPAHA</sequence>